<feature type="compositionally biased region" description="Polar residues" evidence="5">
    <location>
        <begin position="293"/>
        <end position="314"/>
    </location>
</feature>
<proteinExistence type="predicted"/>
<gene>
    <name evidence="7" type="ORF">WJX72_005838</name>
</gene>
<dbReference type="PANTHER" id="PTHR12988:SF6">
    <property type="entry name" value="SPHINGOMYELIN PHOSPHODIESTERASE 4"/>
    <property type="match status" value="1"/>
</dbReference>
<keyword evidence="2 6" id="KW-0812">Transmembrane</keyword>
<evidence type="ECO:0000256" key="3">
    <source>
        <dbReference type="ARBA" id="ARBA00022989"/>
    </source>
</evidence>
<evidence type="ECO:0000256" key="6">
    <source>
        <dbReference type="SAM" id="Phobius"/>
    </source>
</evidence>
<evidence type="ECO:0000256" key="5">
    <source>
        <dbReference type="SAM" id="MobiDB-lite"/>
    </source>
</evidence>
<dbReference type="GO" id="GO:0050290">
    <property type="term" value="F:sphingomyelin phosphodiesterase D activity"/>
    <property type="evidence" value="ECO:0007669"/>
    <property type="project" value="InterPro"/>
</dbReference>
<keyword evidence="3 6" id="KW-1133">Transmembrane helix</keyword>
<dbReference type="EMBL" id="JALJOR010000006">
    <property type="protein sequence ID" value="KAK9815560.1"/>
    <property type="molecule type" value="Genomic_DNA"/>
</dbReference>
<reference evidence="7 8" key="1">
    <citation type="journal article" date="2024" name="Nat. Commun.">
        <title>Phylogenomics reveals the evolutionary origins of lichenization in chlorophyte algae.</title>
        <authorList>
            <person name="Puginier C."/>
            <person name="Libourel C."/>
            <person name="Otte J."/>
            <person name="Skaloud P."/>
            <person name="Haon M."/>
            <person name="Grisel S."/>
            <person name="Petersen M."/>
            <person name="Berrin J.G."/>
            <person name="Delaux P.M."/>
            <person name="Dal Grande F."/>
            <person name="Keller J."/>
        </authorList>
    </citation>
    <scope>NUCLEOTIDE SEQUENCE [LARGE SCALE GENOMIC DNA]</scope>
    <source>
        <strain evidence="7 8">SAG 2043</strain>
    </source>
</reference>
<accession>A0AAW1Q100</accession>
<organism evidence="7 8">
    <name type="scientific">[Myrmecia] bisecta</name>
    <dbReference type="NCBI Taxonomy" id="41462"/>
    <lineage>
        <taxon>Eukaryota</taxon>
        <taxon>Viridiplantae</taxon>
        <taxon>Chlorophyta</taxon>
        <taxon>core chlorophytes</taxon>
        <taxon>Trebouxiophyceae</taxon>
        <taxon>Trebouxiales</taxon>
        <taxon>Trebouxiaceae</taxon>
        <taxon>Myrmecia</taxon>
    </lineage>
</organism>
<keyword evidence="8" id="KW-1185">Reference proteome</keyword>
<dbReference type="Proteomes" id="UP001489004">
    <property type="component" value="Unassembled WGS sequence"/>
</dbReference>
<evidence type="ECO:0000313" key="7">
    <source>
        <dbReference type="EMBL" id="KAK9815560.1"/>
    </source>
</evidence>
<dbReference type="PANTHER" id="PTHR12988">
    <property type="entry name" value="SPHINGOMYELIN PHOSPHODIESTERASE 4"/>
    <property type="match status" value="1"/>
</dbReference>
<comment type="subcellular location">
    <subcellularLocation>
        <location evidence="1">Membrane</location>
        <topology evidence="1">Single-pass membrane protein</topology>
    </subcellularLocation>
</comment>
<dbReference type="GO" id="GO:0016020">
    <property type="term" value="C:membrane"/>
    <property type="evidence" value="ECO:0007669"/>
    <property type="project" value="UniProtKB-SubCell"/>
</dbReference>
<dbReference type="InterPro" id="IPR024129">
    <property type="entry name" value="Sphingomy_SMPD4"/>
</dbReference>
<feature type="region of interest" description="Disordered" evidence="5">
    <location>
        <begin position="788"/>
        <end position="810"/>
    </location>
</feature>
<evidence type="ECO:0000256" key="1">
    <source>
        <dbReference type="ARBA" id="ARBA00004167"/>
    </source>
</evidence>
<feature type="region of interest" description="Disordered" evidence="5">
    <location>
        <begin position="288"/>
        <end position="318"/>
    </location>
</feature>
<evidence type="ECO:0000313" key="8">
    <source>
        <dbReference type="Proteomes" id="UP001489004"/>
    </source>
</evidence>
<comment type="caution">
    <text evidence="7">The sequence shown here is derived from an EMBL/GenBank/DDBJ whole genome shotgun (WGS) entry which is preliminary data.</text>
</comment>
<protein>
    <recommendedName>
        <fullName evidence="9">Sphingomyelin phosphodiesterase 4</fullName>
    </recommendedName>
</protein>
<feature type="transmembrane region" description="Helical" evidence="6">
    <location>
        <begin position="754"/>
        <end position="778"/>
    </location>
</feature>
<name>A0AAW1Q100_9CHLO</name>
<sequence>MADRGWDTFAGLNAILEGQKLPIAKACQAVEGCLDVNRDNLRGFFEQCFSLLLKQIFGYDGSSWLTSVGKSGREADAKALVDLLSPAGKLFNAMQSADADGLIKFMFPLERLPTHTQILLGIEAGRQVLNSWPQYHNHIVTDASGRCQVHLNVFEYFMFWTAFYVLRGSHTQADYAPSRTRYGYGSFTPTSLGGSVRKTLRLTKGGQQGYLDGHPYLRLLRAYLDHFLQRPKPGSALHASRLGGSALAPKSRLGRSSSHRTEATQGELLLSVLVEFWLTDSDEALPLPAHTSPAGSQTPSPSKLFSMPSATPIRSRSYEPPSEDLLEALMVLVRYVTVLEDPNDKRSPAKSAQLLGPWLPRMAVDTAAGNPLGRTLAGATAPAGLGAAASPSAQAFSRRLYRFLSRAFASWPEQRSITPIVNLWLAFIAPWWAPPSTDLASAWRAAPSAAGAANHGGALVSHVSELVHHALGDSHSPARGQDELQARFVAREWQAHVLANLPFYSLLLPQFLELTLGRVSSHGDAALAELLKVLNVFVAAPELGDLLRTVEHDFARYMAHPARRPEGLYAEVLPFLHDQAQDWEVTALADSSGRTPPQVVPEFQLFGRDERGAAYTARQVLRAAHGAGKEDMLQAVSRAAHQVLPIQQLQAAAPIHTPQPVAPSRPVQGLRRGVWRDVQYKGDWMRRPIASNEIGWLVRLLVLLSDWINRAIGLDLPAREDGPAPQGYFQCAILRLRRAHFRINLRPLAEIQTLLWLPAAIFVLWVLKGLLWLIWAVITLPMEERSAHSSPHHESHDAHQHFTDHSHQGF</sequence>
<evidence type="ECO:0000256" key="2">
    <source>
        <dbReference type="ARBA" id="ARBA00022692"/>
    </source>
</evidence>
<dbReference type="GO" id="GO:0046513">
    <property type="term" value="P:ceramide biosynthetic process"/>
    <property type="evidence" value="ECO:0007669"/>
    <property type="project" value="TreeGrafter"/>
</dbReference>
<dbReference type="AlphaFoldDB" id="A0AAW1Q100"/>
<evidence type="ECO:0008006" key="9">
    <source>
        <dbReference type="Google" id="ProtNLM"/>
    </source>
</evidence>
<dbReference type="GO" id="GO:0046475">
    <property type="term" value="P:glycerophospholipid catabolic process"/>
    <property type="evidence" value="ECO:0007669"/>
    <property type="project" value="TreeGrafter"/>
</dbReference>
<evidence type="ECO:0000256" key="4">
    <source>
        <dbReference type="ARBA" id="ARBA00023136"/>
    </source>
</evidence>
<dbReference type="GO" id="GO:0006685">
    <property type="term" value="P:sphingomyelin catabolic process"/>
    <property type="evidence" value="ECO:0007669"/>
    <property type="project" value="TreeGrafter"/>
</dbReference>
<keyword evidence="4 6" id="KW-0472">Membrane</keyword>